<keyword evidence="3 5" id="KW-0949">S-adenosyl-L-methionine</keyword>
<dbReference type="GO" id="GO:0032259">
    <property type="term" value="P:methylation"/>
    <property type="evidence" value="ECO:0007669"/>
    <property type="project" value="UniProtKB-KW"/>
</dbReference>
<feature type="active site" evidence="5">
    <location>
        <position position="84"/>
    </location>
</feature>
<dbReference type="PANTHER" id="PTHR10629">
    <property type="entry name" value="CYTOSINE-SPECIFIC METHYLTRANSFERASE"/>
    <property type="match status" value="1"/>
</dbReference>
<dbReference type="Proteomes" id="UP000640531">
    <property type="component" value="Unassembled WGS sequence"/>
</dbReference>
<name>A0ABR8FG41_9NOST</name>
<evidence type="ECO:0000256" key="7">
    <source>
        <dbReference type="RuleBase" id="RU000417"/>
    </source>
</evidence>
<evidence type="ECO:0000256" key="4">
    <source>
        <dbReference type="ARBA" id="ARBA00022747"/>
    </source>
</evidence>
<dbReference type="RefSeq" id="WP_190715358.1">
    <property type="nucleotide sequence ID" value="NZ_JACJST010000012.1"/>
</dbReference>
<proteinExistence type="inferred from homology"/>
<keyword evidence="1 5" id="KW-0489">Methyltransferase</keyword>
<dbReference type="InterPro" id="IPR029063">
    <property type="entry name" value="SAM-dependent_MTases_sf"/>
</dbReference>
<evidence type="ECO:0000256" key="6">
    <source>
        <dbReference type="RuleBase" id="RU000416"/>
    </source>
</evidence>
<dbReference type="PROSITE" id="PS00094">
    <property type="entry name" value="C5_MTASE_1"/>
    <property type="match status" value="1"/>
</dbReference>
<dbReference type="SUPFAM" id="SSF53335">
    <property type="entry name" value="S-adenosyl-L-methionine-dependent methyltransferases"/>
    <property type="match status" value="1"/>
</dbReference>
<sequence>MNIQIESSFLKVIDVFSGCGGLSLGFQNGGFKIVAAFDNWKPAINVYKLNFDHPICEYDLSQINNNYSLFKQFLPDVIIGGPPCQDFSSAGKRNEDLGRGDLSITFAEIVANVSTQWFVLENVELFRKSNKYQEFRQILKSAGYGLTEKVLDASLCGVPQKRKRFFCIGEKGGEDDNLKTYLEANLSSKPTTIRDCLGNSLGIEYYYRHPRSYQRRAIFSIDEPSPTIRGVNRPIPKNYKQHPGDVAELTPDLRPLTTRERSYIQTFPDDFIFAGSKTDLEQMIGNAVPVKLAEYVAKCMLMYIQDKNKSQIFDVSLLTV</sequence>
<dbReference type="Gene3D" id="3.40.50.150">
    <property type="entry name" value="Vaccinia Virus protein VP39"/>
    <property type="match status" value="1"/>
</dbReference>
<evidence type="ECO:0000313" key="8">
    <source>
        <dbReference type="EMBL" id="MBD2568968.1"/>
    </source>
</evidence>
<reference evidence="8 9" key="1">
    <citation type="journal article" date="2020" name="ISME J.">
        <title>Comparative genomics reveals insights into cyanobacterial evolution and habitat adaptation.</title>
        <authorList>
            <person name="Chen M.Y."/>
            <person name="Teng W.K."/>
            <person name="Zhao L."/>
            <person name="Hu C.X."/>
            <person name="Zhou Y.K."/>
            <person name="Han B.P."/>
            <person name="Song L.R."/>
            <person name="Shu W.S."/>
        </authorList>
    </citation>
    <scope>NUCLEOTIDE SEQUENCE [LARGE SCALE GENOMIC DNA]</scope>
    <source>
        <strain evidence="8 9">FACHB-196</strain>
    </source>
</reference>
<comment type="similarity">
    <text evidence="5 6">Belongs to the class I-like SAM-binding methyltransferase superfamily. C5-methyltransferase family.</text>
</comment>
<gene>
    <name evidence="8" type="ORF">H6G59_13900</name>
</gene>
<dbReference type="Gene3D" id="3.90.120.10">
    <property type="entry name" value="DNA Methylase, subunit A, domain 2"/>
    <property type="match status" value="1"/>
</dbReference>
<comment type="catalytic activity">
    <reaction evidence="7">
        <text>a 2'-deoxycytidine in DNA + S-adenosyl-L-methionine = a 5-methyl-2'-deoxycytidine in DNA + S-adenosyl-L-homocysteine + H(+)</text>
        <dbReference type="Rhea" id="RHEA:13681"/>
        <dbReference type="Rhea" id="RHEA-COMP:11369"/>
        <dbReference type="Rhea" id="RHEA-COMP:11370"/>
        <dbReference type="ChEBI" id="CHEBI:15378"/>
        <dbReference type="ChEBI" id="CHEBI:57856"/>
        <dbReference type="ChEBI" id="CHEBI:59789"/>
        <dbReference type="ChEBI" id="CHEBI:85452"/>
        <dbReference type="ChEBI" id="CHEBI:85454"/>
        <dbReference type="EC" id="2.1.1.37"/>
    </reaction>
</comment>
<dbReference type="InterPro" id="IPR018117">
    <property type="entry name" value="C5_DNA_meth_AS"/>
</dbReference>
<comment type="caution">
    <text evidence="8">The sequence shown here is derived from an EMBL/GenBank/DDBJ whole genome shotgun (WGS) entry which is preliminary data.</text>
</comment>
<keyword evidence="2 5" id="KW-0808">Transferase</keyword>
<organism evidence="8 9">
    <name type="scientific">Anabaena lutea FACHB-196</name>
    <dbReference type="NCBI Taxonomy" id="2692881"/>
    <lineage>
        <taxon>Bacteria</taxon>
        <taxon>Bacillati</taxon>
        <taxon>Cyanobacteriota</taxon>
        <taxon>Cyanophyceae</taxon>
        <taxon>Nostocales</taxon>
        <taxon>Nostocaceae</taxon>
        <taxon>Anabaena</taxon>
    </lineage>
</organism>
<dbReference type="InterPro" id="IPR050390">
    <property type="entry name" value="C5-Methyltransferase"/>
</dbReference>
<dbReference type="PANTHER" id="PTHR10629:SF52">
    <property type="entry name" value="DNA (CYTOSINE-5)-METHYLTRANSFERASE 1"/>
    <property type="match status" value="1"/>
</dbReference>
<evidence type="ECO:0000256" key="3">
    <source>
        <dbReference type="ARBA" id="ARBA00022691"/>
    </source>
</evidence>
<dbReference type="GO" id="GO:0008168">
    <property type="term" value="F:methyltransferase activity"/>
    <property type="evidence" value="ECO:0007669"/>
    <property type="project" value="UniProtKB-KW"/>
</dbReference>
<dbReference type="EC" id="2.1.1.37" evidence="7"/>
<evidence type="ECO:0000256" key="5">
    <source>
        <dbReference type="PROSITE-ProRule" id="PRU01016"/>
    </source>
</evidence>
<protein>
    <recommendedName>
        <fullName evidence="7">Cytosine-specific methyltransferase</fullName>
        <ecNumber evidence="7">2.1.1.37</ecNumber>
    </recommendedName>
</protein>
<dbReference type="InterPro" id="IPR031303">
    <property type="entry name" value="C5_meth_CS"/>
</dbReference>
<dbReference type="PRINTS" id="PR00105">
    <property type="entry name" value="C5METTRFRASE"/>
</dbReference>
<dbReference type="PROSITE" id="PS00095">
    <property type="entry name" value="C5_MTASE_2"/>
    <property type="match status" value="1"/>
</dbReference>
<keyword evidence="4" id="KW-0680">Restriction system</keyword>
<dbReference type="NCBIfam" id="TIGR00675">
    <property type="entry name" value="dcm"/>
    <property type="match status" value="1"/>
</dbReference>
<keyword evidence="9" id="KW-1185">Reference proteome</keyword>
<dbReference type="EMBL" id="JACJST010000012">
    <property type="protein sequence ID" value="MBD2568968.1"/>
    <property type="molecule type" value="Genomic_DNA"/>
</dbReference>
<dbReference type="Pfam" id="PF00145">
    <property type="entry name" value="DNA_methylase"/>
    <property type="match status" value="1"/>
</dbReference>
<dbReference type="PROSITE" id="PS51679">
    <property type="entry name" value="SAM_MT_C5"/>
    <property type="match status" value="1"/>
</dbReference>
<dbReference type="InterPro" id="IPR001525">
    <property type="entry name" value="C5_MeTfrase"/>
</dbReference>
<dbReference type="CDD" id="cd00315">
    <property type="entry name" value="Cyt_C5_DNA_methylase"/>
    <property type="match status" value="1"/>
</dbReference>
<evidence type="ECO:0000256" key="1">
    <source>
        <dbReference type="ARBA" id="ARBA00022603"/>
    </source>
</evidence>
<evidence type="ECO:0000313" key="9">
    <source>
        <dbReference type="Proteomes" id="UP000640531"/>
    </source>
</evidence>
<evidence type="ECO:0000256" key="2">
    <source>
        <dbReference type="ARBA" id="ARBA00022679"/>
    </source>
</evidence>
<accession>A0ABR8FG41</accession>